<dbReference type="EMBL" id="FMAE01000006">
    <property type="protein sequence ID" value="SCB40760.1"/>
    <property type="molecule type" value="Genomic_DNA"/>
</dbReference>
<name>A0A1C3WLB4_9BRAD</name>
<proteinExistence type="predicted"/>
<organism evidence="1 2">
    <name type="scientific">Bradyrhizobium yuanmingense</name>
    <dbReference type="NCBI Taxonomy" id="108015"/>
    <lineage>
        <taxon>Bacteria</taxon>
        <taxon>Pseudomonadati</taxon>
        <taxon>Pseudomonadota</taxon>
        <taxon>Alphaproteobacteria</taxon>
        <taxon>Hyphomicrobiales</taxon>
        <taxon>Nitrobacteraceae</taxon>
        <taxon>Bradyrhizobium</taxon>
    </lineage>
</organism>
<accession>A0A1C3WLB4</accession>
<dbReference type="AlphaFoldDB" id="A0A1C3WLB4"/>
<protein>
    <submittedName>
        <fullName evidence="1">Uncharacterized protein</fullName>
    </submittedName>
</protein>
<sequence length="113" mass="12409">MPVGEYVTPDGQFRFLVICPDGDWTLGFDGFPWHTHGSILASLSGKDEETAIDDFVAHLTSGKSIIAVKRIGGSITDVWVTDDPADDALSSRQYGPDDETMEFRRWDGSSVEV</sequence>
<evidence type="ECO:0000313" key="1">
    <source>
        <dbReference type="EMBL" id="SCB40760.1"/>
    </source>
</evidence>
<dbReference type="Proteomes" id="UP000183174">
    <property type="component" value="Unassembled WGS sequence"/>
</dbReference>
<gene>
    <name evidence="1" type="ORF">GA0061099_1006404</name>
</gene>
<dbReference type="RefSeq" id="WP_036014232.1">
    <property type="nucleotide sequence ID" value="NZ_FMAE01000006.1"/>
</dbReference>
<evidence type="ECO:0000313" key="2">
    <source>
        <dbReference type="Proteomes" id="UP000183174"/>
    </source>
</evidence>
<reference evidence="1 2" key="1">
    <citation type="submission" date="2016-08" db="EMBL/GenBank/DDBJ databases">
        <authorList>
            <person name="Seilhamer J.J."/>
        </authorList>
    </citation>
    <scope>NUCLEOTIDE SEQUENCE [LARGE SCALE GENOMIC DNA]</scope>
    <source>
        <strain evidence="1 2">CCBAU 10071</strain>
    </source>
</reference>